<reference evidence="2 3" key="1">
    <citation type="submission" date="2006-02" db="EMBL/GenBank/DDBJ databases">
        <authorList>
            <person name="Pinhassi J."/>
            <person name="Pedros-Alio C."/>
            <person name="Ferriera S."/>
            <person name="Johnson J."/>
            <person name="Kravitz S."/>
            <person name="Halpern A."/>
            <person name="Remington K."/>
            <person name="Beeson K."/>
            <person name="Tran B."/>
            <person name="Rogers Y.-H."/>
            <person name="Friedman R."/>
            <person name="Venter J.C."/>
        </authorList>
    </citation>
    <scope>NUCLEOTIDE SEQUENCE [LARGE SCALE GENOMIC DNA]</scope>
    <source>
        <strain evidence="2 3">MED297</strain>
    </source>
</reference>
<dbReference type="Pfam" id="PF13450">
    <property type="entry name" value="NAD_binding_8"/>
    <property type="match status" value="1"/>
</dbReference>
<dbReference type="SUPFAM" id="SSF51905">
    <property type="entry name" value="FAD/NAD(P)-binding domain"/>
    <property type="match status" value="1"/>
</dbReference>
<name>A4BD95_9GAMM</name>
<accession>A4BD95</accession>
<dbReference type="PANTHER" id="PTHR16128:SF5">
    <property type="entry name" value="FAD_NAD(P)-BINDING OXIDOREDUCTASE FAMILY PROTEIN"/>
    <property type="match status" value="1"/>
</dbReference>
<sequence>MATFAVIGAGLAGVSLAHRLHESGHHCFVFEKSRGRGGRLSTRRRDDWQVDHGTQYFTARSEQFKAEVDRWQQKGWISVWPVTPWKLGRETLVPSPDEQIRYVGSPTMNAMIHGLSDGLEFYTRTRIDRLERVDGGWRLWDEHGEQYGQFDAVLITAPLAQSLALLPENSAALPAMKHARMSPTWATAIALDQPSGIEADALFANDGIVTWACRDSSKPGRPDSYETWMIHFSPSWTANHLNADGELLIQQSQFLLDRLAGHPLSIHDYFSHRWLHARASHDAVVIPQWDSAQAIGLAGDWTLGSRLEDAWISAQTLADQVCQSFS</sequence>
<organism evidence="2 3">
    <name type="scientific">Reinekea blandensis MED297</name>
    <dbReference type="NCBI Taxonomy" id="314283"/>
    <lineage>
        <taxon>Bacteria</taxon>
        <taxon>Pseudomonadati</taxon>
        <taxon>Pseudomonadota</taxon>
        <taxon>Gammaproteobacteria</taxon>
        <taxon>Oceanospirillales</taxon>
        <taxon>Saccharospirillaceae</taxon>
        <taxon>Reinekea</taxon>
    </lineage>
</organism>
<dbReference type="STRING" id="314283.MED297_05804"/>
<dbReference type="Gene3D" id="3.90.660.10">
    <property type="match status" value="1"/>
</dbReference>
<gene>
    <name evidence="2" type="ORF">MED297_05804</name>
</gene>
<dbReference type="EMBL" id="AAOE01000007">
    <property type="protein sequence ID" value="EAR09839.1"/>
    <property type="molecule type" value="Genomic_DNA"/>
</dbReference>
<keyword evidence="3" id="KW-1185">Reference proteome</keyword>
<dbReference type="HOGENOM" id="CLU_036034_0_0_6"/>
<dbReference type="PANTHER" id="PTHR16128">
    <property type="entry name" value="FAD/NAD(P)-BINDING OXIDOREDUCTASE FAMILY PROTEIN"/>
    <property type="match status" value="1"/>
</dbReference>
<dbReference type="Pfam" id="PF01593">
    <property type="entry name" value="Amino_oxidase"/>
    <property type="match status" value="1"/>
</dbReference>
<dbReference type="Gene3D" id="3.50.50.60">
    <property type="entry name" value="FAD/NAD(P)-binding domain"/>
    <property type="match status" value="1"/>
</dbReference>
<dbReference type="GO" id="GO:0016491">
    <property type="term" value="F:oxidoreductase activity"/>
    <property type="evidence" value="ECO:0007669"/>
    <property type="project" value="InterPro"/>
</dbReference>
<evidence type="ECO:0000313" key="3">
    <source>
        <dbReference type="Proteomes" id="UP000005953"/>
    </source>
</evidence>
<evidence type="ECO:0000259" key="1">
    <source>
        <dbReference type="Pfam" id="PF01593"/>
    </source>
</evidence>
<protein>
    <submittedName>
        <fullName evidence="2">FAD dependent oxidoreductase</fullName>
    </submittedName>
</protein>
<dbReference type="RefSeq" id="WP_008048332.1">
    <property type="nucleotide sequence ID" value="NZ_CH724155.1"/>
</dbReference>
<dbReference type="OrthoDB" id="5792777at2"/>
<evidence type="ECO:0000313" key="2">
    <source>
        <dbReference type="EMBL" id="EAR09839.1"/>
    </source>
</evidence>
<proteinExistence type="predicted"/>
<dbReference type="Proteomes" id="UP000005953">
    <property type="component" value="Unassembled WGS sequence"/>
</dbReference>
<dbReference type="InterPro" id="IPR002937">
    <property type="entry name" value="Amino_oxidase"/>
</dbReference>
<dbReference type="InterPro" id="IPR036188">
    <property type="entry name" value="FAD/NAD-bd_sf"/>
</dbReference>
<comment type="caution">
    <text evidence="2">The sequence shown here is derived from an EMBL/GenBank/DDBJ whole genome shotgun (WGS) entry which is preliminary data.</text>
</comment>
<feature type="domain" description="Amine oxidase" evidence="1">
    <location>
        <begin position="108"/>
        <end position="321"/>
    </location>
</feature>
<dbReference type="AlphaFoldDB" id="A4BD95"/>